<dbReference type="InterPro" id="IPR004860">
    <property type="entry name" value="LAGLIDADG_dom"/>
</dbReference>
<name>A0A1G2UAJ9_9BACT</name>
<evidence type="ECO:0000313" key="2">
    <source>
        <dbReference type="EMBL" id="OHB06429.1"/>
    </source>
</evidence>
<dbReference type="EMBL" id="MHWF01000001">
    <property type="protein sequence ID" value="OHB06429.1"/>
    <property type="molecule type" value="Genomic_DNA"/>
</dbReference>
<gene>
    <name evidence="2" type="ORF">A3B16_02340</name>
</gene>
<dbReference type="AlphaFoldDB" id="A0A1G2UAJ9"/>
<dbReference type="GO" id="GO:0004519">
    <property type="term" value="F:endonuclease activity"/>
    <property type="evidence" value="ECO:0007669"/>
    <property type="project" value="InterPro"/>
</dbReference>
<accession>A0A1G2UAJ9</accession>
<protein>
    <recommendedName>
        <fullName evidence="1">Homing endonuclease LAGLIDADG domain-containing protein</fullName>
    </recommendedName>
</protein>
<dbReference type="SUPFAM" id="SSF55608">
    <property type="entry name" value="Homing endonucleases"/>
    <property type="match status" value="1"/>
</dbReference>
<proteinExistence type="predicted"/>
<dbReference type="InterPro" id="IPR027434">
    <property type="entry name" value="Homing_endonucl"/>
</dbReference>
<dbReference type="Proteomes" id="UP000177722">
    <property type="component" value="Unassembled WGS sequence"/>
</dbReference>
<feature type="domain" description="Homing endonuclease LAGLIDADG" evidence="1">
    <location>
        <begin position="7"/>
        <end position="73"/>
    </location>
</feature>
<reference evidence="2 3" key="1">
    <citation type="journal article" date="2016" name="Nat. Commun.">
        <title>Thousands of microbial genomes shed light on interconnected biogeochemical processes in an aquifer system.</title>
        <authorList>
            <person name="Anantharaman K."/>
            <person name="Brown C.T."/>
            <person name="Hug L.A."/>
            <person name="Sharon I."/>
            <person name="Castelle C.J."/>
            <person name="Probst A.J."/>
            <person name="Thomas B.C."/>
            <person name="Singh A."/>
            <person name="Wilkins M.J."/>
            <person name="Karaoz U."/>
            <person name="Brodie E.L."/>
            <person name="Williams K.H."/>
            <person name="Hubbard S.S."/>
            <person name="Banfield J.F."/>
        </authorList>
    </citation>
    <scope>NUCLEOTIDE SEQUENCE [LARGE SCALE GENOMIC DNA]</scope>
</reference>
<dbReference type="Gene3D" id="3.10.28.10">
    <property type="entry name" value="Homing endonucleases"/>
    <property type="match status" value="1"/>
</dbReference>
<comment type="caution">
    <text evidence="2">The sequence shown here is derived from an EMBL/GenBank/DDBJ whole genome shotgun (WGS) entry which is preliminary data.</text>
</comment>
<evidence type="ECO:0000259" key="1">
    <source>
        <dbReference type="Pfam" id="PF00961"/>
    </source>
</evidence>
<organism evidence="2 3">
    <name type="scientific">Candidatus Zambryskibacteria bacterium RIFCSPLOWO2_01_FULL_45_43</name>
    <dbReference type="NCBI Taxonomy" id="1802762"/>
    <lineage>
        <taxon>Bacteria</taxon>
        <taxon>Candidatus Zambryskiibacteriota</taxon>
    </lineage>
</organism>
<sequence>MNWSYVAGFVDGEGSIVRYGDNDYRISIPQTHEGVLRSIQKFAGAGNIYKTKKRKSHWKESWIYCVARQEAVLQFLKNIYPYLIVKKPVVQAVIPRVARIVAVRRSYDAQLQKKIKTCKLLREKGLSYRKIGKKLNLDHGYIRRLVLFK</sequence>
<evidence type="ECO:0000313" key="3">
    <source>
        <dbReference type="Proteomes" id="UP000177722"/>
    </source>
</evidence>
<dbReference type="Pfam" id="PF00961">
    <property type="entry name" value="LAGLIDADG_1"/>
    <property type="match status" value="1"/>
</dbReference>